<keyword evidence="3" id="KW-0326">Glycosidase</keyword>
<dbReference type="GO" id="GO:0004553">
    <property type="term" value="F:hydrolase activity, hydrolyzing O-glycosyl compounds"/>
    <property type="evidence" value="ECO:0007669"/>
    <property type="project" value="InterPro"/>
</dbReference>
<organism evidence="4 5">
    <name type="scientific">Paenibacillus alvei</name>
    <name type="common">Bacillus alvei</name>
    <dbReference type="NCBI Taxonomy" id="44250"/>
    <lineage>
        <taxon>Bacteria</taxon>
        <taxon>Bacillati</taxon>
        <taxon>Bacillota</taxon>
        <taxon>Bacilli</taxon>
        <taxon>Bacillales</taxon>
        <taxon>Paenibacillaceae</taxon>
        <taxon>Paenibacillus</taxon>
    </lineage>
</organism>
<evidence type="ECO:0000256" key="2">
    <source>
        <dbReference type="ARBA" id="ARBA00022801"/>
    </source>
</evidence>
<dbReference type="InterPro" id="IPR002037">
    <property type="entry name" value="Glyco_hydro_8"/>
</dbReference>
<protein>
    <submittedName>
        <fullName evidence="4">Glycosyl hydrolase, family 8</fullName>
    </submittedName>
</protein>
<name>A0A383R4W2_PAEAL</name>
<gene>
    <name evidence="4" type="ORF">PBLR_10607</name>
</gene>
<comment type="similarity">
    <text evidence="1">Belongs to the glycosyl hydrolase 8 (cellulase D) family.</text>
</comment>
<evidence type="ECO:0000313" key="4">
    <source>
        <dbReference type="EMBL" id="SYX82187.1"/>
    </source>
</evidence>
<reference evidence="5" key="1">
    <citation type="submission" date="2018-08" db="EMBL/GenBank/DDBJ databases">
        <authorList>
            <person name="Chevrot R."/>
        </authorList>
    </citation>
    <scope>NUCLEOTIDE SEQUENCE [LARGE SCALE GENOMIC DNA]</scope>
</reference>
<dbReference type="EMBL" id="LS992241">
    <property type="protein sequence ID" value="SYX82187.1"/>
    <property type="molecule type" value="Genomic_DNA"/>
</dbReference>
<evidence type="ECO:0000256" key="1">
    <source>
        <dbReference type="ARBA" id="ARBA00009209"/>
    </source>
</evidence>
<evidence type="ECO:0000313" key="5">
    <source>
        <dbReference type="Proteomes" id="UP000304148"/>
    </source>
</evidence>
<sequence length="386" mass="43959">MKLKRNRSIGIKLMGGALFIVLIWVAADMWHSDTKQVAAVPLQLTEQQSPLLLFVAKHMMSSEGGVFTNLRDDLPESEHQAANHQMLSESTGLMMLYAVQKNNRNLFDNQLAFLQRRLLAEKGYVRWRYSPKHEPTDVNAAVDDLRIARALLDADQLWGIEEARRIAKGISKTLLDGNVSKDYMFDHYDWKYKSRSDRATISYMDIHTMGMLAAFDKNWETVRNNSLQLMKKGSLGNGLFKTYWTPEQGYSSTESINMIDSLYTALYLAEEGEDVSATIRFLKQEWSLHKGKIPSVYAEDGSVRETFESPSVYALAIQLLQRKNEHELAEQLKQRMYAYAVQRASSPNFGGFVEEKDNSAFSFDQLQVLLTEDSPAGSKKNEIKGK</sequence>
<dbReference type="SUPFAM" id="SSF48208">
    <property type="entry name" value="Six-hairpin glycosidases"/>
    <property type="match status" value="1"/>
</dbReference>
<accession>A0A383R4W2</accession>
<dbReference type="RefSeq" id="WP_138184623.1">
    <property type="nucleotide sequence ID" value="NZ_LS992241.1"/>
</dbReference>
<evidence type="ECO:0000256" key="3">
    <source>
        <dbReference type="ARBA" id="ARBA00023295"/>
    </source>
</evidence>
<dbReference type="Proteomes" id="UP000304148">
    <property type="component" value="Chromosome"/>
</dbReference>
<dbReference type="Gene3D" id="1.50.10.10">
    <property type="match status" value="1"/>
</dbReference>
<dbReference type="InterPro" id="IPR008928">
    <property type="entry name" value="6-hairpin_glycosidase_sf"/>
</dbReference>
<dbReference type="Pfam" id="PF01270">
    <property type="entry name" value="Glyco_hydro_8"/>
    <property type="match status" value="1"/>
</dbReference>
<dbReference type="GO" id="GO:0005975">
    <property type="term" value="P:carbohydrate metabolic process"/>
    <property type="evidence" value="ECO:0007669"/>
    <property type="project" value="InterPro"/>
</dbReference>
<dbReference type="InterPro" id="IPR012341">
    <property type="entry name" value="6hp_glycosidase-like_sf"/>
</dbReference>
<proteinExistence type="inferred from homology"/>
<dbReference type="AlphaFoldDB" id="A0A383R4W2"/>
<keyword evidence="2 4" id="KW-0378">Hydrolase</keyword>